<feature type="domain" description="DUF2241" evidence="1">
    <location>
        <begin position="5"/>
        <end position="65"/>
    </location>
</feature>
<dbReference type="Proteomes" id="UP000316343">
    <property type="component" value="Unassembled WGS sequence"/>
</dbReference>
<dbReference type="InterPro" id="IPR045865">
    <property type="entry name" value="ACT-like_dom_sf"/>
</dbReference>
<dbReference type="Pfam" id="PF13840">
    <property type="entry name" value="ACT_7"/>
    <property type="match status" value="1"/>
</dbReference>
<evidence type="ECO:0000259" key="1">
    <source>
        <dbReference type="Pfam" id="PF10000"/>
    </source>
</evidence>
<sequence length="136" mass="14728">MSEPVSDLSAMLAGMEPQLHPSPYRFIMQNRADGAIAKFDHTFAVIRETEGTTFIVKSEEASEAGDESPDFARITLAVHSALDGVGLTAAVARGLADQGIPCNVIAAFHHDHLFVPWDRREQALATLTAIAQDARR</sequence>
<dbReference type="EMBL" id="VHJK01000001">
    <property type="protein sequence ID" value="TRD10887.1"/>
    <property type="molecule type" value="Genomic_DNA"/>
</dbReference>
<evidence type="ECO:0000259" key="2">
    <source>
        <dbReference type="Pfam" id="PF13840"/>
    </source>
</evidence>
<dbReference type="PANTHER" id="PTHR39199">
    <property type="entry name" value="BLR5128 PROTEIN"/>
    <property type="match status" value="1"/>
</dbReference>
<evidence type="ECO:0000313" key="4">
    <source>
        <dbReference type="Proteomes" id="UP000316343"/>
    </source>
</evidence>
<proteinExistence type="predicted"/>
<dbReference type="SUPFAM" id="SSF55021">
    <property type="entry name" value="ACT-like"/>
    <property type="match status" value="2"/>
</dbReference>
<protein>
    <submittedName>
        <fullName evidence="3">ACT domain-containing protein</fullName>
    </submittedName>
</protein>
<accession>A0A547P9W3</accession>
<dbReference type="InterPro" id="IPR018717">
    <property type="entry name" value="DUF2241"/>
</dbReference>
<dbReference type="Gene3D" id="3.30.2130.10">
    <property type="entry name" value="VC0802-like"/>
    <property type="match status" value="1"/>
</dbReference>
<reference evidence="3 4" key="1">
    <citation type="submission" date="2019-06" db="EMBL/GenBank/DDBJ databases">
        <title>Erythrobacter insulae sp. nov., isolated from a tidal flat.</title>
        <authorList>
            <person name="Yoon J.-H."/>
        </authorList>
    </citation>
    <scope>NUCLEOTIDE SEQUENCE [LARGE SCALE GENOMIC DNA]</scope>
    <source>
        <strain evidence="3 4">JBTF-M21</strain>
    </source>
</reference>
<dbReference type="InterPro" id="IPR027795">
    <property type="entry name" value="CASTOR_ACT_dom"/>
</dbReference>
<name>A0A547P9W3_9SPHN</name>
<dbReference type="Pfam" id="PF10000">
    <property type="entry name" value="ACT_3"/>
    <property type="match status" value="1"/>
</dbReference>
<keyword evidence="4" id="KW-1185">Reference proteome</keyword>
<dbReference type="AlphaFoldDB" id="A0A547P9W3"/>
<dbReference type="OrthoDB" id="517867at2"/>
<comment type="caution">
    <text evidence="3">The sequence shown here is derived from an EMBL/GenBank/DDBJ whole genome shotgun (WGS) entry which is preliminary data.</text>
</comment>
<feature type="domain" description="CASTOR ACT" evidence="2">
    <location>
        <begin position="74"/>
        <end position="128"/>
    </location>
</feature>
<dbReference type="RefSeq" id="WP_142787149.1">
    <property type="nucleotide sequence ID" value="NZ_VHJK01000001.1"/>
</dbReference>
<organism evidence="3 4">
    <name type="scientific">Erythrobacter insulae</name>
    <dbReference type="NCBI Taxonomy" id="2584124"/>
    <lineage>
        <taxon>Bacteria</taxon>
        <taxon>Pseudomonadati</taxon>
        <taxon>Pseudomonadota</taxon>
        <taxon>Alphaproteobacteria</taxon>
        <taxon>Sphingomonadales</taxon>
        <taxon>Erythrobacteraceae</taxon>
        <taxon>Erythrobacter/Porphyrobacter group</taxon>
        <taxon>Erythrobacter</taxon>
    </lineage>
</organism>
<dbReference type="PANTHER" id="PTHR39199:SF1">
    <property type="entry name" value="BLR5128 PROTEIN"/>
    <property type="match status" value="1"/>
</dbReference>
<evidence type="ECO:0000313" key="3">
    <source>
        <dbReference type="EMBL" id="TRD10887.1"/>
    </source>
</evidence>
<gene>
    <name evidence="3" type="ORF">FGU71_02760</name>
</gene>